<proteinExistence type="predicted"/>
<accession>A0AAE1ZGA5</accession>
<reference evidence="1" key="2">
    <citation type="journal article" date="2023" name="Infect Dis Poverty">
        <title>Chromosome-scale genome of the human blood fluke Schistosoma mekongi and its implications for public health.</title>
        <authorList>
            <person name="Zhou M."/>
            <person name="Xu L."/>
            <person name="Xu D."/>
            <person name="Chen W."/>
            <person name="Khan J."/>
            <person name="Hu Y."/>
            <person name="Huang H."/>
            <person name="Wei H."/>
            <person name="Zhang Y."/>
            <person name="Chusongsang P."/>
            <person name="Tanasarnprasert K."/>
            <person name="Hu X."/>
            <person name="Limpanont Y."/>
            <person name="Lv Z."/>
        </authorList>
    </citation>
    <scope>NUCLEOTIDE SEQUENCE</scope>
    <source>
        <strain evidence="1">LV_2022a</strain>
    </source>
</reference>
<name>A0AAE1ZGA5_SCHME</name>
<gene>
    <name evidence="1" type="ORF">MN116_002858</name>
</gene>
<protein>
    <submittedName>
        <fullName evidence="1">Uncharacterized protein</fullName>
    </submittedName>
</protein>
<dbReference type="AlphaFoldDB" id="A0AAE1ZGA5"/>
<evidence type="ECO:0000313" key="2">
    <source>
        <dbReference type="Proteomes" id="UP001292079"/>
    </source>
</evidence>
<evidence type="ECO:0000313" key="1">
    <source>
        <dbReference type="EMBL" id="KAK4473495.1"/>
    </source>
</evidence>
<keyword evidence="2" id="KW-1185">Reference proteome</keyword>
<sequence>MVISSCQHLQIAHNVFAGRSKSSGYVRVVIWPRCSVYEVKNLFTTDSEAGSYVAVAELAGMMVVASENVACTLTYDKVESLLYNERLPRSTFYTLKCKLFETLSTEIL</sequence>
<dbReference type="Proteomes" id="UP001292079">
    <property type="component" value="Unassembled WGS sequence"/>
</dbReference>
<organism evidence="1 2">
    <name type="scientific">Schistosoma mekongi</name>
    <name type="common">Parasitic worm</name>
    <dbReference type="NCBI Taxonomy" id="38744"/>
    <lineage>
        <taxon>Eukaryota</taxon>
        <taxon>Metazoa</taxon>
        <taxon>Spiralia</taxon>
        <taxon>Lophotrochozoa</taxon>
        <taxon>Platyhelminthes</taxon>
        <taxon>Trematoda</taxon>
        <taxon>Digenea</taxon>
        <taxon>Strigeidida</taxon>
        <taxon>Schistosomatoidea</taxon>
        <taxon>Schistosomatidae</taxon>
        <taxon>Schistosoma</taxon>
    </lineage>
</organism>
<dbReference type="EMBL" id="JALJAT010000002">
    <property type="protein sequence ID" value="KAK4473495.1"/>
    <property type="molecule type" value="Genomic_DNA"/>
</dbReference>
<reference evidence="1" key="1">
    <citation type="submission" date="2022-04" db="EMBL/GenBank/DDBJ databases">
        <authorList>
            <person name="Xu L."/>
            <person name="Lv Z."/>
        </authorList>
    </citation>
    <scope>NUCLEOTIDE SEQUENCE</scope>
    <source>
        <strain evidence="1">LV_2022a</strain>
    </source>
</reference>
<comment type="caution">
    <text evidence="1">The sequence shown here is derived from an EMBL/GenBank/DDBJ whole genome shotgun (WGS) entry which is preliminary data.</text>
</comment>